<dbReference type="EMBL" id="JAIWYP010000014">
    <property type="protein sequence ID" value="KAH3707986.1"/>
    <property type="molecule type" value="Genomic_DNA"/>
</dbReference>
<dbReference type="InterPro" id="IPR011042">
    <property type="entry name" value="6-blade_b-propeller_TolB-like"/>
</dbReference>
<gene>
    <name evidence="5" type="ORF">DPMN_067425</name>
</gene>
<keyword evidence="1" id="KW-0862">Zinc</keyword>
<dbReference type="Gene3D" id="3.30.160.60">
    <property type="entry name" value="Classic Zinc Finger"/>
    <property type="match status" value="1"/>
</dbReference>
<evidence type="ECO:0000313" key="5">
    <source>
        <dbReference type="EMBL" id="KAH3707986.1"/>
    </source>
</evidence>
<dbReference type="Proteomes" id="UP000828390">
    <property type="component" value="Unassembled WGS sequence"/>
</dbReference>
<feature type="coiled-coil region" evidence="2">
    <location>
        <begin position="140"/>
        <end position="185"/>
    </location>
</feature>
<feature type="compositionally biased region" description="Polar residues" evidence="3">
    <location>
        <begin position="330"/>
        <end position="348"/>
    </location>
</feature>
<protein>
    <recommendedName>
        <fullName evidence="4">B box-type domain-containing protein</fullName>
    </recommendedName>
</protein>
<keyword evidence="2" id="KW-0175">Coiled coil</keyword>
<dbReference type="OrthoDB" id="10246582at2759"/>
<proteinExistence type="predicted"/>
<dbReference type="PANTHER" id="PTHR25462:SF296">
    <property type="entry name" value="MEIOTIC P26, ISOFORM F"/>
    <property type="match status" value="1"/>
</dbReference>
<reference evidence="5" key="2">
    <citation type="submission" date="2020-11" db="EMBL/GenBank/DDBJ databases">
        <authorList>
            <person name="McCartney M.A."/>
            <person name="Auch B."/>
            <person name="Kono T."/>
            <person name="Mallez S."/>
            <person name="Becker A."/>
            <person name="Gohl D.M."/>
            <person name="Silverstein K.A.T."/>
            <person name="Koren S."/>
            <person name="Bechman K.B."/>
            <person name="Herman A."/>
            <person name="Abrahante J.E."/>
            <person name="Garbe J."/>
        </authorList>
    </citation>
    <scope>NUCLEOTIDE SEQUENCE</scope>
    <source>
        <strain evidence="5">Duluth1</strain>
        <tissue evidence="5">Whole animal</tissue>
    </source>
</reference>
<evidence type="ECO:0000313" key="6">
    <source>
        <dbReference type="Proteomes" id="UP000828390"/>
    </source>
</evidence>
<evidence type="ECO:0000256" key="1">
    <source>
        <dbReference type="PROSITE-ProRule" id="PRU00024"/>
    </source>
</evidence>
<keyword evidence="6" id="KW-1185">Reference proteome</keyword>
<dbReference type="CDD" id="cd19756">
    <property type="entry name" value="Bbox2"/>
    <property type="match status" value="1"/>
</dbReference>
<dbReference type="InterPro" id="IPR047153">
    <property type="entry name" value="TRIM45/56/19-like"/>
</dbReference>
<feature type="domain" description="B box-type" evidence="4">
    <location>
        <begin position="22"/>
        <end position="62"/>
    </location>
</feature>
<dbReference type="SMART" id="SM00336">
    <property type="entry name" value="BBOX"/>
    <property type="match status" value="2"/>
</dbReference>
<feature type="region of interest" description="Disordered" evidence="3">
    <location>
        <begin position="287"/>
        <end position="353"/>
    </location>
</feature>
<evidence type="ECO:0000256" key="3">
    <source>
        <dbReference type="SAM" id="MobiDB-lite"/>
    </source>
</evidence>
<keyword evidence="1" id="KW-0863">Zinc-finger</keyword>
<sequence length="645" mass="72182">MASYLESSINKGSDFDFSCFTCQENERNTEAEFYCEECAKFFCGKCVKLHNSLFKKHATLGKVNISQWPENNVDSQELCQEHKKEKLTGFCEDHSELICHACHINNHQKCSHVVHIADKVKNLHQKGDFKQLSATVKTQQQHLIHKKDDFEENMKSLEKSYQKILEEMNALRKTINDSLDLLEKNTKKELDTLLATMRTSIQTDIEICSKSITNITCLEQDLQTIKDKSEALSFIKYRKCLDQSHNVEAVLQEMTYKNERTLTFNPATTIQQTLSTLSGLGQILSTVKQSQPAKRTTQNTETRQNKLSASSKSDTENQTTPGFKVKKSNPESSSSRQYSTGNQTSDVTKSGHVSDPVASLSHLLIQGCQPGGVIEPDPIIKVNRSKKYNVKIVRDSSNCFISGICETATGELLISDYDNNCAKLLDQTFKVVAHCDLPDSPWSMCSIDSSAVAVILNNCEVHFIRVTNGQLVKNKILKLQHSCTSIAHHKGNLYIAGGSALYRYTVVGRLMVSKMYENTSDLWTVGACAVSPDGDRIYVANLTSNQLVTLSRDGTVISRFTDPALDWRWNAHSALHVTDSGQVLVCGVRSRKIIQVDRDGRQRLAEVVTEKDGVTYPSSVYYRKHTGSLIVGMSGNDDIIVFESQ</sequence>
<organism evidence="5 6">
    <name type="scientific">Dreissena polymorpha</name>
    <name type="common">Zebra mussel</name>
    <name type="synonym">Mytilus polymorpha</name>
    <dbReference type="NCBI Taxonomy" id="45954"/>
    <lineage>
        <taxon>Eukaryota</taxon>
        <taxon>Metazoa</taxon>
        <taxon>Spiralia</taxon>
        <taxon>Lophotrochozoa</taxon>
        <taxon>Mollusca</taxon>
        <taxon>Bivalvia</taxon>
        <taxon>Autobranchia</taxon>
        <taxon>Heteroconchia</taxon>
        <taxon>Euheterodonta</taxon>
        <taxon>Imparidentia</taxon>
        <taxon>Neoheterodontei</taxon>
        <taxon>Myida</taxon>
        <taxon>Dreissenoidea</taxon>
        <taxon>Dreissenidae</taxon>
        <taxon>Dreissena</taxon>
    </lineage>
</organism>
<evidence type="ECO:0000256" key="2">
    <source>
        <dbReference type="SAM" id="Coils"/>
    </source>
</evidence>
<dbReference type="SUPFAM" id="SSF63829">
    <property type="entry name" value="Calcium-dependent phosphotriesterase"/>
    <property type="match status" value="1"/>
</dbReference>
<dbReference type="PROSITE" id="PS50119">
    <property type="entry name" value="ZF_BBOX"/>
    <property type="match status" value="2"/>
</dbReference>
<dbReference type="AlphaFoldDB" id="A0A9D4BLB7"/>
<feature type="compositionally biased region" description="Polar residues" evidence="3">
    <location>
        <begin position="287"/>
        <end position="321"/>
    </location>
</feature>
<dbReference type="SUPFAM" id="SSF57845">
    <property type="entry name" value="B-box zinc-binding domain"/>
    <property type="match status" value="1"/>
</dbReference>
<dbReference type="Gene3D" id="2.120.10.30">
    <property type="entry name" value="TolB, C-terminal domain"/>
    <property type="match status" value="1"/>
</dbReference>
<name>A0A9D4BLB7_DREPO</name>
<dbReference type="GO" id="GO:0008270">
    <property type="term" value="F:zinc ion binding"/>
    <property type="evidence" value="ECO:0007669"/>
    <property type="project" value="UniProtKB-KW"/>
</dbReference>
<reference evidence="5" key="1">
    <citation type="journal article" date="2019" name="bioRxiv">
        <title>The Genome of the Zebra Mussel, Dreissena polymorpha: A Resource for Invasive Species Research.</title>
        <authorList>
            <person name="McCartney M.A."/>
            <person name="Auch B."/>
            <person name="Kono T."/>
            <person name="Mallez S."/>
            <person name="Zhang Y."/>
            <person name="Obille A."/>
            <person name="Becker A."/>
            <person name="Abrahante J.E."/>
            <person name="Garbe J."/>
            <person name="Badalamenti J.P."/>
            <person name="Herman A."/>
            <person name="Mangelson H."/>
            <person name="Liachko I."/>
            <person name="Sullivan S."/>
            <person name="Sone E.D."/>
            <person name="Koren S."/>
            <person name="Silverstein K.A.T."/>
            <person name="Beckman K.B."/>
            <person name="Gohl D.M."/>
        </authorList>
    </citation>
    <scope>NUCLEOTIDE SEQUENCE</scope>
    <source>
        <strain evidence="5">Duluth1</strain>
        <tissue evidence="5">Whole animal</tissue>
    </source>
</reference>
<comment type="caution">
    <text evidence="5">The sequence shown here is derived from an EMBL/GenBank/DDBJ whole genome shotgun (WGS) entry which is preliminary data.</text>
</comment>
<accession>A0A9D4BLB7</accession>
<feature type="domain" description="B box-type" evidence="4">
    <location>
        <begin position="74"/>
        <end position="108"/>
    </location>
</feature>
<dbReference type="InterPro" id="IPR000315">
    <property type="entry name" value="Znf_B-box"/>
</dbReference>
<keyword evidence="1" id="KW-0479">Metal-binding</keyword>
<dbReference type="PANTHER" id="PTHR25462">
    <property type="entry name" value="BONUS, ISOFORM C-RELATED"/>
    <property type="match status" value="1"/>
</dbReference>
<evidence type="ECO:0000259" key="4">
    <source>
        <dbReference type="PROSITE" id="PS50119"/>
    </source>
</evidence>